<accession>D5GMQ9</accession>
<protein>
    <submittedName>
        <fullName evidence="1">(Perigord truffle) hypothetical protein</fullName>
    </submittedName>
</protein>
<evidence type="ECO:0000313" key="2">
    <source>
        <dbReference type="Proteomes" id="UP000006911"/>
    </source>
</evidence>
<reference evidence="1 2" key="1">
    <citation type="journal article" date="2010" name="Nature">
        <title>Perigord black truffle genome uncovers evolutionary origins and mechanisms of symbiosis.</title>
        <authorList>
            <person name="Martin F."/>
            <person name="Kohler A."/>
            <person name="Murat C."/>
            <person name="Balestrini R."/>
            <person name="Coutinho P.M."/>
            <person name="Jaillon O."/>
            <person name="Montanini B."/>
            <person name="Morin E."/>
            <person name="Noel B."/>
            <person name="Percudani R."/>
            <person name="Porcel B."/>
            <person name="Rubini A."/>
            <person name="Amicucci A."/>
            <person name="Amselem J."/>
            <person name="Anthouard V."/>
            <person name="Arcioni S."/>
            <person name="Artiguenave F."/>
            <person name="Aury J.M."/>
            <person name="Ballario P."/>
            <person name="Bolchi A."/>
            <person name="Brenna A."/>
            <person name="Brun A."/>
            <person name="Buee M."/>
            <person name="Cantarel B."/>
            <person name="Chevalier G."/>
            <person name="Couloux A."/>
            <person name="Da Silva C."/>
            <person name="Denoeud F."/>
            <person name="Duplessis S."/>
            <person name="Ghignone S."/>
            <person name="Hilselberger B."/>
            <person name="Iotti M."/>
            <person name="Marcais B."/>
            <person name="Mello A."/>
            <person name="Miranda M."/>
            <person name="Pacioni G."/>
            <person name="Quesneville H."/>
            <person name="Riccioni C."/>
            <person name="Ruotolo R."/>
            <person name="Splivallo R."/>
            <person name="Stocchi V."/>
            <person name="Tisserant E."/>
            <person name="Viscomi A.R."/>
            <person name="Zambonelli A."/>
            <person name="Zampieri E."/>
            <person name="Henrissat B."/>
            <person name="Lebrun M.H."/>
            <person name="Paolocci F."/>
            <person name="Bonfante P."/>
            <person name="Ottonello S."/>
            <person name="Wincker P."/>
        </authorList>
    </citation>
    <scope>NUCLEOTIDE SEQUENCE [LARGE SCALE GENOMIC DNA]</scope>
    <source>
        <strain evidence="1 2">Mel28</strain>
    </source>
</reference>
<name>D5GMQ9_TUBMM</name>
<dbReference type="HOGENOM" id="CLU_3070389_0_0_1"/>
<proteinExistence type="predicted"/>
<dbReference type="EMBL" id="FN430359">
    <property type="protein sequence ID" value="CAZ85802.1"/>
    <property type="molecule type" value="Genomic_DNA"/>
</dbReference>
<dbReference type="GeneID" id="9185138"/>
<dbReference type="InParanoid" id="D5GMQ9"/>
<organism evidence="1 2">
    <name type="scientific">Tuber melanosporum (strain Mel28)</name>
    <name type="common">Perigord black truffle</name>
    <dbReference type="NCBI Taxonomy" id="656061"/>
    <lineage>
        <taxon>Eukaryota</taxon>
        <taxon>Fungi</taxon>
        <taxon>Dikarya</taxon>
        <taxon>Ascomycota</taxon>
        <taxon>Pezizomycotina</taxon>
        <taxon>Pezizomycetes</taxon>
        <taxon>Pezizales</taxon>
        <taxon>Tuberaceae</taxon>
        <taxon>Tuber</taxon>
    </lineage>
</organism>
<dbReference type="Proteomes" id="UP000006911">
    <property type="component" value="Unassembled WGS sequence"/>
</dbReference>
<gene>
    <name evidence="1" type="ORF">GSTUM_00010890001</name>
</gene>
<dbReference type="RefSeq" id="XP_002841611.1">
    <property type="nucleotide sequence ID" value="XM_002841565.1"/>
</dbReference>
<dbReference type="KEGG" id="tml:GSTUM_00010890001"/>
<dbReference type="AlphaFoldDB" id="D5GMQ9"/>
<sequence length="53" mass="5981">MIPCSLNTLLSPPYLSRDIINSASQSSTKIGQCTHCHPVRHILVLYCSKLRQR</sequence>
<keyword evidence="2" id="KW-1185">Reference proteome</keyword>
<evidence type="ECO:0000313" key="1">
    <source>
        <dbReference type="EMBL" id="CAZ85802.1"/>
    </source>
</evidence>